<evidence type="ECO:0000256" key="3">
    <source>
        <dbReference type="ARBA" id="ARBA00008770"/>
    </source>
</evidence>
<evidence type="ECO:0000256" key="1">
    <source>
        <dbReference type="ARBA" id="ARBA00000500"/>
    </source>
</evidence>
<dbReference type="PANTHER" id="PTHR43768">
    <property type="entry name" value="TREHALOSE 6-PHOSPHATE PHOSPHATASE"/>
    <property type="match status" value="1"/>
</dbReference>
<keyword evidence="6" id="KW-0460">Magnesium</keyword>
<dbReference type="NCBIfam" id="TIGR00685">
    <property type="entry name" value="T6PP"/>
    <property type="match status" value="1"/>
</dbReference>
<keyword evidence="4 6" id="KW-0378">Hydrolase</keyword>
<dbReference type="AlphaFoldDB" id="A0A8A7K7R4"/>
<dbReference type="InterPro" id="IPR003337">
    <property type="entry name" value="Trehalose_PPase"/>
</dbReference>
<dbReference type="Gene3D" id="3.30.70.1020">
    <property type="entry name" value="Trehalose-6-phosphate phosphatase related protein, domain 2"/>
    <property type="match status" value="1"/>
</dbReference>
<dbReference type="GO" id="GO:0004805">
    <property type="term" value="F:trehalose-phosphatase activity"/>
    <property type="evidence" value="ECO:0007669"/>
    <property type="project" value="UniProtKB-EC"/>
</dbReference>
<comment type="catalytic activity">
    <reaction evidence="1 6">
        <text>alpha,alpha-trehalose 6-phosphate + H2O = alpha,alpha-trehalose + phosphate</text>
        <dbReference type="Rhea" id="RHEA:23420"/>
        <dbReference type="ChEBI" id="CHEBI:15377"/>
        <dbReference type="ChEBI" id="CHEBI:16551"/>
        <dbReference type="ChEBI" id="CHEBI:43474"/>
        <dbReference type="ChEBI" id="CHEBI:58429"/>
        <dbReference type="EC" id="3.1.3.12"/>
    </reaction>
</comment>
<evidence type="ECO:0000313" key="7">
    <source>
        <dbReference type="EMBL" id="QTL97230.1"/>
    </source>
</evidence>
<keyword evidence="6" id="KW-0479">Metal-binding</keyword>
<dbReference type="InterPro" id="IPR023214">
    <property type="entry name" value="HAD_sf"/>
</dbReference>
<gene>
    <name evidence="7" type="primary">otsB</name>
    <name evidence="7" type="ORF">GM661_04175</name>
</gene>
<dbReference type="PANTHER" id="PTHR43768:SF3">
    <property type="entry name" value="TREHALOSE 6-PHOSPHATE PHOSPHATASE"/>
    <property type="match status" value="1"/>
</dbReference>
<dbReference type="InterPro" id="IPR044651">
    <property type="entry name" value="OTSB-like"/>
</dbReference>
<sequence length="262" mass="30233">MNKKLSISKNKVFEEISTYNSILLFLDYDGTLAPFADNPAEAYPLPGVIELIKHLNDTEKYSISLITGRRLKDLRKFINLKDIYYAGTHGLEIITADGNELSPGKDRGLKNTDLNNIRDFFKKEYLIDPDYSLEDKGLVLTLHHPTTINKDKIIKHLETIIRKREYEILPGRKIIEIRPRFWNKGDAVKLLIQEIKEKNKIDSYLPIYIGDDSTDEDVFKILNNGIGIYVENENKTNTSADYTVKNPTEVLEFLQELKILNK</sequence>
<evidence type="ECO:0000313" key="8">
    <source>
        <dbReference type="Proteomes" id="UP000665020"/>
    </source>
</evidence>
<accession>A0A8A7K7R4</accession>
<reference evidence="7" key="1">
    <citation type="submission" date="2019-12" db="EMBL/GenBank/DDBJ databases">
        <authorList>
            <person name="zhang j."/>
            <person name="sun C.M."/>
        </authorList>
    </citation>
    <scope>NUCLEOTIDE SEQUENCE</scope>
    <source>
        <strain evidence="7">NS-1</strain>
    </source>
</reference>
<dbReference type="SUPFAM" id="SSF56784">
    <property type="entry name" value="HAD-like"/>
    <property type="match status" value="1"/>
</dbReference>
<dbReference type="InterPro" id="IPR036412">
    <property type="entry name" value="HAD-like_sf"/>
</dbReference>
<dbReference type="EMBL" id="CP046640">
    <property type="protein sequence ID" value="QTL97230.1"/>
    <property type="molecule type" value="Genomic_DNA"/>
</dbReference>
<evidence type="ECO:0000256" key="2">
    <source>
        <dbReference type="ARBA" id="ARBA00005199"/>
    </source>
</evidence>
<comment type="function">
    <text evidence="5 6">Removes the phosphate from trehalose 6-phosphate to produce free trehalose.</text>
</comment>
<dbReference type="GO" id="GO:0046872">
    <property type="term" value="F:metal ion binding"/>
    <property type="evidence" value="ECO:0007669"/>
    <property type="project" value="UniProtKB-KW"/>
</dbReference>
<dbReference type="Proteomes" id="UP000665020">
    <property type="component" value="Chromosome"/>
</dbReference>
<dbReference type="UniPathway" id="UPA00299"/>
<dbReference type="EC" id="3.1.3.12" evidence="6"/>
<dbReference type="Gene3D" id="3.40.50.1000">
    <property type="entry name" value="HAD superfamily/HAD-like"/>
    <property type="match status" value="1"/>
</dbReference>
<dbReference type="NCBIfam" id="TIGR01484">
    <property type="entry name" value="HAD-SF-IIB"/>
    <property type="match status" value="1"/>
</dbReference>
<protein>
    <recommendedName>
        <fullName evidence="6">Trehalose 6-phosphate phosphatase</fullName>
        <ecNumber evidence="6">3.1.3.12</ecNumber>
    </recommendedName>
</protein>
<evidence type="ECO:0000256" key="5">
    <source>
        <dbReference type="ARBA" id="ARBA00024179"/>
    </source>
</evidence>
<dbReference type="Pfam" id="PF02358">
    <property type="entry name" value="Trehalose_PPase"/>
    <property type="match status" value="1"/>
</dbReference>
<keyword evidence="8" id="KW-1185">Reference proteome</keyword>
<dbReference type="GO" id="GO:0005992">
    <property type="term" value="P:trehalose biosynthetic process"/>
    <property type="evidence" value="ECO:0007669"/>
    <property type="project" value="UniProtKB-UniPathway"/>
</dbReference>
<name>A0A8A7K7R4_9FIRM</name>
<evidence type="ECO:0000256" key="6">
    <source>
        <dbReference type="RuleBase" id="RU361117"/>
    </source>
</evidence>
<dbReference type="InterPro" id="IPR006379">
    <property type="entry name" value="HAD-SF_hydro_IIB"/>
</dbReference>
<proteinExistence type="inferred from homology"/>
<comment type="cofactor">
    <cofactor evidence="6">
        <name>Mg(2+)</name>
        <dbReference type="ChEBI" id="CHEBI:18420"/>
    </cofactor>
</comment>
<organism evidence="7 8">
    <name type="scientific">Iocasia fonsfrigidae</name>
    <dbReference type="NCBI Taxonomy" id="2682810"/>
    <lineage>
        <taxon>Bacteria</taxon>
        <taxon>Bacillati</taxon>
        <taxon>Bacillota</taxon>
        <taxon>Clostridia</taxon>
        <taxon>Halanaerobiales</taxon>
        <taxon>Halanaerobiaceae</taxon>
        <taxon>Iocasia</taxon>
    </lineage>
</organism>
<comment type="similarity">
    <text evidence="3 6">Belongs to the trehalose phosphatase family.</text>
</comment>
<dbReference type="RefSeq" id="WP_230868876.1">
    <property type="nucleotide sequence ID" value="NZ_CP046640.1"/>
</dbReference>
<evidence type="ECO:0000256" key="4">
    <source>
        <dbReference type="ARBA" id="ARBA00022801"/>
    </source>
</evidence>
<comment type="pathway">
    <text evidence="2 6">Glycan biosynthesis; trehalose biosynthesis.</text>
</comment>
<dbReference type="KEGG" id="ifn:GM661_04175"/>